<evidence type="ECO:0000313" key="8">
    <source>
        <dbReference type="Proteomes" id="UP000192660"/>
    </source>
</evidence>
<dbReference type="PANTHER" id="PTHR43797:SF2">
    <property type="entry name" value="HOMOCYSTEINE_CYSTEINE SYNTHASE"/>
    <property type="match status" value="1"/>
</dbReference>
<evidence type="ECO:0000256" key="4">
    <source>
        <dbReference type="ARBA" id="ARBA00022898"/>
    </source>
</evidence>
<evidence type="ECO:0000256" key="2">
    <source>
        <dbReference type="ARBA" id="ARBA00009077"/>
    </source>
</evidence>
<dbReference type="GO" id="GO:0030170">
    <property type="term" value="F:pyridoxal phosphate binding"/>
    <property type="evidence" value="ECO:0007669"/>
    <property type="project" value="InterPro"/>
</dbReference>
<evidence type="ECO:0000256" key="1">
    <source>
        <dbReference type="ARBA" id="ARBA00001933"/>
    </source>
</evidence>
<dbReference type="CDD" id="cd00614">
    <property type="entry name" value="CGS_like"/>
    <property type="match status" value="1"/>
</dbReference>
<dbReference type="EMBL" id="FWWY01000001">
    <property type="protein sequence ID" value="SMC05589.1"/>
    <property type="molecule type" value="Genomic_DNA"/>
</dbReference>
<dbReference type="GO" id="GO:0071269">
    <property type="term" value="P:L-homocysteine biosynthetic process"/>
    <property type="evidence" value="ECO:0007669"/>
    <property type="project" value="TreeGrafter"/>
</dbReference>
<dbReference type="GO" id="GO:0006535">
    <property type="term" value="P:cysteine biosynthetic process from serine"/>
    <property type="evidence" value="ECO:0007669"/>
    <property type="project" value="TreeGrafter"/>
</dbReference>
<keyword evidence="4 5" id="KW-0663">Pyridoxal phosphate</keyword>
<dbReference type="InterPro" id="IPR000277">
    <property type="entry name" value="Cys/Met-Metab_PyrdxlP-dep_enz"/>
</dbReference>
<dbReference type="PANTHER" id="PTHR43797">
    <property type="entry name" value="HOMOCYSTEINE/CYSTEINE SYNTHASE"/>
    <property type="match status" value="1"/>
</dbReference>
<proteinExistence type="inferred from homology"/>
<sequence length="435" mass="47548">MDEQQWDIETMAIRAGYRPDQETSAIAVPIYQTVGYAFHDASHAARLFNLDEPGNIYTRIMNPTTDVLEKRIALLEGGQAAVAFSSGMAAITAAVLNLCRAGDELIASPSLYGGTWTLFTSTLVDFGITVHFISEDELPDADRLINDRTRGVYVESIGNPALNVTDIKAWAEFAHRHNIPLLVDNTFATPFLERPLDHGADIVIHSLTKWIGGHGTSLGGIVVDGGRFDFNTEKFPQFSRPDQSYHGLVFGEQPNSYATRLRTKLLRDTGAALSPLSAFLILVGLETLPVRMKAASQSAYYLATQLQKHPMVSWVNYPGLPDNPSYPRAQKYLRPGYFGTMLNFGVVGGRPNAEAVINALKLWLLVANVDDVRSMAIHPASTTHQQLSAEEQELAGAGGDLIRLSVGLESAEDLWHDLDQALCSIQVPANPIPHA</sequence>
<comment type="cofactor">
    <cofactor evidence="1 6">
        <name>pyridoxal 5'-phosphate</name>
        <dbReference type="ChEBI" id="CHEBI:597326"/>
    </cofactor>
</comment>
<dbReference type="RefSeq" id="WP_084661634.1">
    <property type="nucleotide sequence ID" value="NZ_FWWY01000001.1"/>
</dbReference>
<dbReference type="InterPro" id="IPR015422">
    <property type="entry name" value="PyrdxlP-dep_Trfase_small"/>
</dbReference>
<dbReference type="FunFam" id="3.40.640.10:FF:000035">
    <property type="entry name" value="O-succinylhomoserine sulfhydrylase"/>
    <property type="match status" value="1"/>
</dbReference>
<dbReference type="GO" id="GO:0004124">
    <property type="term" value="F:cysteine synthase activity"/>
    <property type="evidence" value="ECO:0007669"/>
    <property type="project" value="TreeGrafter"/>
</dbReference>
<protein>
    <submittedName>
        <fullName evidence="7">O-acetylhomoserine sulfhydrylase</fullName>
    </submittedName>
</protein>
<name>A0A1W1WHE4_SULTA</name>
<dbReference type="InterPro" id="IPR015424">
    <property type="entry name" value="PyrdxlP-dep_Trfase"/>
</dbReference>
<dbReference type="OrthoDB" id="9780685at2"/>
<dbReference type="InterPro" id="IPR015421">
    <property type="entry name" value="PyrdxlP-dep_Trfase_major"/>
</dbReference>
<dbReference type="Gene3D" id="3.40.640.10">
    <property type="entry name" value="Type I PLP-dependent aspartate aminotransferase-like (Major domain)"/>
    <property type="match status" value="1"/>
</dbReference>
<dbReference type="GO" id="GO:0005737">
    <property type="term" value="C:cytoplasm"/>
    <property type="evidence" value="ECO:0007669"/>
    <property type="project" value="TreeGrafter"/>
</dbReference>
<dbReference type="SUPFAM" id="SSF53383">
    <property type="entry name" value="PLP-dependent transferases"/>
    <property type="match status" value="1"/>
</dbReference>
<dbReference type="STRING" id="28034.BFX07_08585"/>
<gene>
    <name evidence="7" type="ORF">SAMN00768000_2329</name>
</gene>
<dbReference type="Pfam" id="PF01053">
    <property type="entry name" value="Cys_Met_Meta_PP"/>
    <property type="match status" value="1"/>
</dbReference>
<evidence type="ECO:0000256" key="5">
    <source>
        <dbReference type="PIRSR" id="PIRSR001434-2"/>
    </source>
</evidence>
<evidence type="ECO:0000256" key="3">
    <source>
        <dbReference type="ARBA" id="ARBA00022679"/>
    </source>
</evidence>
<feature type="modified residue" description="N6-(pyridoxal phosphate)lysine" evidence="5">
    <location>
        <position position="209"/>
    </location>
</feature>
<dbReference type="AlphaFoldDB" id="A0A1W1WHE4"/>
<dbReference type="GO" id="GO:0003961">
    <property type="term" value="F:O-acetylhomoserine aminocarboxypropyltransferase activity"/>
    <property type="evidence" value="ECO:0007669"/>
    <property type="project" value="TreeGrafter"/>
</dbReference>
<dbReference type="GO" id="GO:0019346">
    <property type="term" value="P:transsulfuration"/>
    <property type="evidence" value="ECO:0007669"/>
    <property type="project" value="InterPro"/>
</dbReference>
<comment type="similarity">
    <text evidence="2 6">Belongs to the trans-sulfuration enzymes family.</text>
</comment>
<dbReference type="InterPro" id="IPR006235">
    <property type="entry name" value="OAc-hSer/O-AcSer_sulfhydrylase"/>
</dbReference>
<dbReference type="PIRSF" id="PIRSF001434">
    <property type="entry name" value="CGS"/>
    <property type="match status" value="1"/>
</dbReference>
<accession>A0A1W1WHE4</accession>
<dbReference type="NCBIfam" id="TIGR01326">
    <property type="entry name" value="OAH_OAS_sulfhy"/>
    <property type="match status" value="1"/>
</dbReference>
<evidence type="ECO:0000256" key="6">
    <source>
        <dbReference type="RuleBase" id="RU362118"/>
    </source>
</evidence>
<dbReference type="Gene3D" id="3.90.1150.10">
    <property type="entry name" value="Aspartate Aminotransferase, domain 1"/>
    <property type="match status" value="1"/>
</dbReference>
<dbReference type="InterPro" id="IPR054542">
    <property type="entry name" value="Cys_met_metab_PP"/>
</dbReference>
<keyword evidence="3" id="KW-0808">Transferase</keyword>
<organism evidence="7 8">
    <name type="scientific">Sulfobacillus thermosulfidooxidans (strain DSM 9293 / VKM B-1269 / AT-1)</name>
    <dbReference type="NCBI Taxonomy" id="929705"/>
    <lineage>
        <taxon>Bacteria</taxon>
        <taxon>Bacillati</taxon>
        <taxon>Bacillota</taxon>
        <taxon>Clostridia</taxon>
        <taxon>Eubacteriales</taxon>
        <taxon>Clostridiales Family XVII. Incertae Sedis</taxon>
        <taxon>Sulfobacillus</taxon>
    </lineage>
</organism>
<evidence type="ECO:0000313" key="7">
    <source>
        <dbReference type="EMBL" id="SMC05589.1"/>
    </source>
</evidence>
<dbReference type="Proteomes" id="UP000192660">
    <property type="component" value="Unassembled WGS sequence"/>
</dbReference>
<keyword evidence="8" id="KW-1185">Reference proteome</keyword>
<reference evidence="8" key="1">
    <citation type="submission" date="2017-04" db="EMBL/GenBank/DDBJ databases">
        <authorList>
            <person name="Varghese N."/>
            <person name="Submissions S."/>
        </authorList>
    </citation>
    <scope>NUCLEOTIDE SEQUENCE [LARGE SCALE GENOMIC DNA]</scope>
    <source>
        <strain evidence="8">DSM 9293</strain>
    </source>
</reference>
<dbReference type="PROSITE" id="PS00868">
    <property type="entry name" value="CYS_MET_METAB_PP"/>
    <property type="match status" value="1"/>
</dbReference>